<dbReference type="OrthoDB" id="69351at2"/>
<gene>
    <name evidence="2" type="ORF">GlitD10_1151</name>
</gene>
<sequence>MASGAVHDRLILWTSPVVAGVTWQVTGGGHLPLLVTGGYVFSGLMFSGDLDIPSRQWQRWGLCKVFWIPYQKCLKHRSIWSHGLIVGTLGRLIYVGLGLGILLAVGLGISVWRGEPWPVELWVRQYVTLYKTELFAVVVGLELGAWNHSVSDWVSSALKKWRT</sequence>
<protein>
    <submittedName>
        <fullName evidence="2">Putative metal-binding protein</fullName>
    </submittedName>
</protein>
<keyword evidence="3" id="KW-1185">Reference proteome</keyword>
<name>A0A1J0AC29_9CYAN</name>
<evidence type="ECO:0000313" key="2">
    <source>
        <dbReference type="EMBL" id="APB33471.1"/>
    </source>
</evidence>
<dbReference type="InterPro" id="IPR019250">
    <property type="entry name" value="DUF2227_metal-bd"/>
</dbReference>
<dbReference type="KEGG" id="glt:GlitD10_1151"/>
<dbReference type="RefSeq" id="WP_071454051.1">
    <property type="nucleotide sequence ID" value="NZ_CP017675.1"/>
</dbReference>
<feature type="transmembrane region" description="Helical" evidence="1">
    <location>
        <begin position="92"/>
        <end position="112"/>
    </location>
</feature>
<dbReference type="Proteomes" id="UP000180235">
    <property type="component" value="Chromosome"/>
</dbReference>
<organism evidence="2 3">
    <name type="scientific">Gloeomargarita lithophora Alchichica-D10</name>
    <dbReference type="NCBI Taxonomy" id="1188229"/>
    <lineage>
        <taxon>Bacteria</taxon>
        <taxon>Bacillati</taxon>
        <taxon>Cyanobacteriota</taxon>
        <taxon>Cyanophyceae</taxon>
        <taxon>Gloeomargaritales</taxon>
        <taxon>Gloeomargaritaceae</taxon>
        <taxon>Gloeomargarita</taxon>
    </lineage>
</organism>
<accession>A0A1J0AC29</accession>
<proteinExistence type="predicted"/>
<reference evidence="2 3" key="1">
    <citation type="submission" date="2016-10" db="EMBL/GenBank/DDBJ databases">
        <title>Description of Gloeomargarita lithophora gen. nov., sp. nov., a thylakoid-bearing basal-branching cyanobacterium with intracellular carbonates, and proposal for Gloeomargaritales ord. nov.</title>
        <authorList>
            <person name="Moreira D."/>
            <person name="Tavera R."/>
            <person name="Benzerara K."/>
            <person name="Skouri-Panet F."/>
            <person name="Couradeau E."/>
            <person name="Gerard E."/>
            <person name="Loussert C."/>
            <person name="Novelo E."/>
            <person name="Zivanovic Y."/>
            <person name="Lopez-Garcia P."/>
        </authorList>
    </citation>
    <scope>NUCLEOTIDE SEQUENCE [LARGE SCALE GENOMIC DNA]</scope>
    <source>
        <strain evidence="2 3">D10</strain>
    </source>
</reference>
<keyword evidence="1" id="KW-0472">Membrane</keyword>
<evidence type="ECO:0000313" key="3">
    <source>
        <dbReference type="Proteomes" id="UP000180235"/>
    </source>
</evidence>
<dbReference type="PANTHER" id="PTHR39085:SF1">
    <property type="entry name" value="SLL0924 PROTEIN"/>
    <property type="match status" value="1"/>
</dbReference>
<keyword evidence="1" id="KW-0812">Transmembrane</keyword>
<dbReference type="PANTHER" id="PTHR39085">
    <property type="entry name" value="SLL0924 PROTEIN"/>
    <property type="match status" value="1"/>
</dbReference>
<dbReference type="AlphaFoldDB" id="A0A1J0AC29"/>
<dbReference type="STRING" id="1188229.GlitD10_1151"/>
<keyword evidence="1" id="KW-1133">Transmembrane helix</keyword>
<dbReference type="EMBL" id="CP017675">
    <property type="protein sequence ID" value="APB33471.1"/>
    <property type="molecule type" value="Genomic_DNA"/>
</dbReference>
<evidence type="ECO:0000256" key="1">
    <source>
        <dbReference type="SAM" id="Phobius"/>
    </source>
</evidence>
<dbReference type="Pfam" id="PF09988">
    <property type="entry name" value="DUF2227"/>
    <property type="match status" value="1"/>
</dbReference>